<feature type="domain" description="Gene 1 ring forming protein" evidence="1">
    <location>
        <begin position="55"/>
        <end position="90"/>
    </location>
</feature>
<dbReference type="InterPro" id="IPR056427">
    <property type="entry name" value="G1RFP_dom"/>
</dbReference>
<evidence type="ECO:0000313" key="2">
    <source>
        <dbReference type="EMBL" id="ASR85502.1"/>
    </source>
</evidence>
<dbReference type="RefSeq" id="YP_009951373.1">
    <property type="nucleotide sequence ID" value="NC_051601.1"/>
</dbReference>
<dbReference type="Proteomes" id="UP000226065">
    <property type="component" value="Segment"/>
</dbReference>
<protein>
    <recommendedName>
        <fullName evidence="1">Gene 1 ring forming protein domain-containing protein</fullName>
    </recommendedName>
</protein>
<organism evidence="2 3">
    <name type="scientific">Mycobacterium phage Krueger</name>
    <dbReference type="NCBI Taxonomy" id="2015820"/>
    <lineage>
        <taxon>Viruses</taxon>
        <taxon>Duplodnaviria</taxon>
        <taxon>Heunggongvirae</taxon>
        <taxon>Uroviricota</taxon>
        <taxon>Caudoviricetes</taxon>
        <taxon>Weiservirinae</taxon>
        <taxon>Unicornvirus</taxon>
        <taxon>Unicornvirus krueger</taxon>
    </lineage>
</organism>
<sequence length="93" mass="10364">MFFSKPRTDRCGCDRKPERPLIVNAPTADPALASTVWTITESPAAVEARIAEQRVRLDVVGLAVRIHESGVQDDHATVRETAERLYEFVEGDQ</sequence>
<dbReference type="Pfam" id="PF24182">
    <property type="entry name" value="G1RFP"/>
    <property type="match status" value="1"/>
</dbReference>
<dbReference type="KEGG" id="vg:60322910"/>
<proteinExistence type="predicted"/>
<dbReference type="GeneID" id="60322910"/>
<reference evidence="2 3" key="1">
    <citation type="submission" date="2017-06" db="EMBL/GenBank/DDBJ databases">
        <authorList>
            <person name="Tobias T."/>
            <person name="Darnell A."/>
            <person name="Downs E."/>
            <person name="Draper R."/>
            <person name="Fishman F."/>
            <person name="Harders C."/>
            <person name="Isola J."/>
            <person name="Keiser K."/>
            <person name="Knight T."/>
            <person name="Lindquist A."/>
            <person name="Mozdren S."/>
            <person name="Obiri-Yeboah D."/>
            <person name="Oostindie M."/>
            <person name="Pearce C."/>
            <person name="Pelyhes D."/>
            <person name="Peterson J."/>
            <person name="Smith S."/>
            <person name="Vroom A."/>
            <person name="Stukey J."/>
            <person name="Best A."/>
            <person name="Garlena R.A."/>
            <person name="Russell D.A."/>
            <person name="Pope W.H."/>
            <person name="Jacobs-Sera D."/>
            <person name="Hendrix R.W."/>
            <person name="Hatfull G.F."/>
        </authorList>
    </citation>
    <scope>NUCLEOTIDE SEQUENCE [LARGE SCALE GENOMIC DNA]</scope>
</reference>
<gene>
    <name evidence="2" type="primary">1</name>
    <name evidence="2" type="ORF">SEA_KRUEGER_1</name>
</gene>
<evidence type="ECO:0000259" key="1">
    <source>
        <dbReference type="Pfam" id="PF24182"/>
    </source>
</evidence>
<name>A0A222ZMH6_9CAUD</name>
<evidence type="ECO:0000313" key="3">
    <source>
        <dbReference type="Proteomes" id="UP000226065"/>
    </source>
</evidence>
<accession>A0A222ZMH6</accession>
<dbReference type="EMBL" id="MF324914">
    <property type="protein sequence ID" value="ASR85502.1"/>
    <property type="molecule type" value="Genomic_DNA"/>
</dbReference>
<keyword evidence="3" id="KW-1185">Reference proteome</keyword>